<proteinExistence type="predicted"/>
<name>A0AA39G912_SARSR</name>
<accession>A0AA39G912</accession>
<dbReference type="AlphaFoldDB" id="A0AA39G912"/>
<keyword evidence="2" id="KW-1185">Reference proteome</keyword>
<evidence type="ECO:0000313" key="1">
    <source>
        <dbReference type="EMBL" id="KAK0382915.1"/>
    </source>
</evidence>
<reference evidence="1" key="1">
    <citation type="submission" date="2022-10" db="EMBL/GenBank/DDBJ databases">
        <title>Determination and structural analysis of whole genome sequence of Sarocladium strictum F4-1.</title>
        <authorList>
            <person name="Hu L."/>
            <person name="Jiang Y."/>
        </authorList>
    </citation>
    <scope>NUCLEOTIDE SEQUENCE</scope>
    <source>
        <strain evidence="1">F4-1</strain>
    </source>
</reference>
<evidence type="ECO:0000313" key="2">
    <source>
        <dbReference type="Proteomes" id="UP001175261"/>
    </source>
</evidence>
<evidence type="ECO:0008006" key="3">
    <source>
        <dbReference type="Google" id="ProtNLM"/>
    </source>
</evidence>
<gene>
    <name evidence="1" type="ORF">NLU13_8831</name>
</gene>
<organism evidence="1 2">
    <name type="scientific">Sarocladium strictum</name>
    <name type="common">Black bundle disease fungus</name>
    <name type="synonym">Acremonium strictum</name>
    <dbReference type="NCBI Taxonomy" id="5046"/>
    <lineage>
        <taxon>Eukaryota</taxon>
        <taxon>Fungi</taxon>
        <taxon>Dikarya</taxon>
        <taxon>Ascomycota</taxon>
        <taxon>Pezizomycotina</taxon>
        <taxon>Sordariomycetes</taxon>
        <taxon>Hypocreomycetidae</taxon>
        <taxon>Hypocreales</taxon>
        <taxon>Sarocladiaceae</taxon>
        <taxon>Sarocladium</taxon>
    </lineage>
</organism>
<sequence>MATAPDMSGPGLLFVMARISRKDIMDEPTYMNWYDNDHIAEIIETSGFDSAFRFIRKDRDTASFPYLALYPMDDVAFLKSEEFKKIRVHSKLLPGSGLVYDLADNEVRYYGLKEVVDGTKKGKGHTKTIVPAQFELKEGSSEAEFETWVKEKARGYLRTTKFKLLFARTNAQSRALKGLPTTDEPSPEPPTWLVFHEFELDDVDAGVVEKANSDAEGGGLFGFSDLPVYCIAKTHGQGDFFHGR</sequence>
<dbReference type="Proteomes" id="UP001175261">
    <property type="component" value="Unassembled WGS sequence"/>
</dbReference>
<comment type="caution">
    <text evidence="1">The sequence shown here is derived from an EMBL/GenBank/DDBJ whole genome shotgun (WGS) entry which is preliminary data.</text>
</comment>
<dbReference type="EMBL" id="JAPDFR010000009">
    <property type="protein sequence ID" value="KAK0382915.1"/>
    <property type="molecule type" value="Genomic_DNA"/>
</dbReference>
<protein>
    <recommendedName>
        <fullName evidence="3">EthD domain-containing protein</fullName>
    </recommendedName>
</protein>